<evidence type="ECO:0000313" key="1">
    <source>
        <dbReference type="EMBL" id="KKL52152.1"/>
    </source>
</evidence>
<sequence length="305" mass="34290">GNLRMLNKETIHKICVGLRSGQLHRTIAKNTGCQISTVQHISSIKPTRVLLPGDYHCGSNVGLTPPAYQYKYIPNPKTEEHRRRNKWAKLQHECWSWYINTIDMLRPIDKAFIMGDLIDGDGKRSGGTELITTDRKVQMCMAIEAIEVLDADGMVMVFGTPYHTGQAEDYETDAAQKFGCKIGGHEWEDVNGCTFDLKHKQSNCKNPATSIWNEIVDNREWAVLGEQPKADVLVRAHSHRFCLIRIEDCIGISIPALQAYGTKFGARQCSRKVQFGLVALDVWPDGEVIEHVHIAKLAGHITKEN</sequence>
<dbReference type="EMBL" id="LAZR01031993">
    <property type="protein sequence ID" value="KKL52152.1"/>
    <property type="molecule type" value="Genomic_DNA"/>
</dbReference>
<feature type="non-terminal residue" evidence="1">
    <location>
        <position position="1"/>
    </location>
</feature>
<protein>
    <recommendedName>
        <fullName evidence="2">Calcineurin-like phosphoesterase domain-containing protein</fullName>
    </recommendedName>
</protein>
<name>A0A0F9FM64_9ZZZZ</name>
<gene>
    <name evidence="1" type="ORF">LCGC14_2288310</name>
</gene>
<organism evidence="1">
    <name type="scientific">marine sediment metagenome</name>
    <dbReference type="NCBI Taxonomy" id="412755"/>
    <lineage>
        <taxon>unclassified sequences</taxon>
        <taxon>metagenomes</taxon>
        <taxon>ecological metagenomes</taxon>
    </lineage>
</organism>
<proteinExistence type="predicted"/>
<reference evidence="1" key="1">
    <citation type="journal article" date="2015" name="Nature">
        <title>Complex archaea that bridge the gap between prokaryotes and eukaryotes.</title>
        <authorList>
            <person name="Spang A."/>
            <person name="Saw J.H."/>
            <person name="Jorgensen S.L."/>
            <person name="Zaremba-Niedzwiedzka K."/>
            <person name="Martijn J."/>
            <person name="Lind A.E."/>
            <person name="van Eijk R."/>
            <person name="Schleper C."/>
            <person name="Guy L."/>
            <person name="Ettema T.J."/>
        </authorList>
    </citation>
    <scope>NUCLEOTIDE SEQUENCE</scope>
</reference>
<accession>A0A0F9FM64</accession>
<dbReference type="AlphaFoldDB" id="A0A0F9FM64"/>
<evidence type="ECO:0008006" key="2">
    <source>
        <dbReference type="Google" id="ProtNLM"/>
    </source>
</evidence>
<comment type="caution">
    <text evidence="1">The sequence shown here is derived from an EMBL/GenBank/DDBJ whole genome shotgun (WGS) entry which is preliminary data.</text>
</comment>